<evidence type="ECO:0000256" key="10">
    <source>
        <dbReference type="SAM" id="MobiDB-lite"/>
    </source>
</evidence>
<feature type="compositionally biased region" description="Polar residues" evidence="10">
    <location>
        <begin position="162"/>
        <end position="174"/>
    </location>
</feature>
<dbReference type="GO" id="GO:0003254">
    <property type="term" value="P:regulation of membrane depolarization"/>
    <property type="evidence" value="ECO:0007669"/>
    <property type="project" value="TreeGrafter"/>
</dbReference>
<feature type="compositionally biased region" description="Basic and acidic residues" evidence="10">
    <location>
        <begin position="1063"/>
        <end position="1080"/>
    </location>
</feature>
<dbReference type="Proteomes" id="UP001165065">
    <property type="component" value="Unassembled WGS sequence"/>
</dbReference>
<comment type="subcellular location">
    <subcellularLocation>
        <location evidence="1">Membrane</location>
        <topology evidence="1">Multi-pass membrane protein</topology>
    </subcellularLocation>
</comment>
<keyword evidence="7 11" id="KW-1133">Transmembrane helix</keyword>
<evidence type="ECO:0000256" key="5">
    <source>
        <dbReference type="ARBA" id="ARBA00022737"/>
    </source>
</evidence>
<dbReference type="OrthoDB" id="426293at2759"/>
<dbReference type="GO" id="GO:0098855">
    <property type="term" value="C:HCN channel complex"/>
    <property type="evidence" value="ECO:0007669"/>
    <property type="project" value="TreeGrafter"/>
</dbReference>
<dbReference type="PROSITE" id="PS50042">
    <property type="entry name" value="CNMP_BINDING_3"/>
    <property type="match status" value="2"/>
</dbReference>
<dbReference type="InterPro" id="IPR014710">
    <property type="entry name" value="RmlC-like_jellyroll"/>
</dbReference>
<feature type="compositionally biased region" description="Basic and acidic residues" evidence="10">
    <location>
        <begin position="137"/>
        <end position="148"/>
    </location>
</feature>
<evidence type="ECO:0000256" key="8">
    <source>
        <dbReference type="ARBA" id="ARBA00023065"/>
    </source>
</evidence>
<evidence type="ECO:0000256" key="6">
    <source>
        <dbReference type="ARBA" id="ARBA00022837"/>
    </source>
</evidence>
<feature type="domain" description="EF-hand" evidence="13">
    <location>
        <begin position="257"/>
        <end position="292"/>
    </location>
</feature>
<dbReference type="InterPro" id="IPR018247">
    <property type="entry name" value="EF_Hand_1_Ca_BS"/>
</dbReference>
<dbReference type="FunFam" id="1.10.238.10:FF:000178">
    <property type="entry name" value="Calmodulin-2 A"/>
    <property type="match status" value="1"/>
</dbReference>
<evidence type="ECO:0000256" key="2">
    <source>
        <dbReference type="ARBA" id="ARBA00005253"/>
    </source>
</evidence>
<evidence type="ECO:0000256" key="9">
    <source>
        <dbReference type="ARBA" id="ARBA00023136"/>
    </source>
</evidence>
<dbReference type="InterPro" id="IPR000595">
    <property type="entry name" value="cNMP-bd_dom"/>
</dbReference>
<keyword evidence="5" id="KW-0677">Repeat</keyword>
<evidence type="ECO:0000313" key="15">
    <source>
        <dbReference type="Proteomes" id="UP001165065"/>
    </source>
</evidence>
<feature type="compositionally biased region" description="Acidic residues" evidence="10">
    <location>
        <begin position="1265"/>
        <end position="1277"/>
    </location>
</feature>
<keyword evidence="8" id="KW-0406">Ion transport</keyword>
<feature type="region of interest" description="Disordered" evidence="10">
    <location>
        <begin position="1044"/>
        <end position="1083"/>
    </location>
</feature>
<feature type="region of interest" description="Disordered" evidence="10">
    <location>
        <begin position="1221"/>
        <end position="1277"/>
    </location>
</feature>
<dbReference type="Gene3D" id="1.10.238.10">
    <property type="entry name" value="EF-hand"/>
    <property type="match status" value="1"/>
</dbReference>
<feature type="transmembrane region" description="Helical" evidence="11">
    <location>
        <begin position="779"/>
        <end position="799"/>
    </location>
</feature>
<dbReference type="CDD" id="cd00038">
    <property type="entry name" value="CAP_ED"/>
    <property type="match status" value="2"/>
</dbReference>
<keyword evidence="3" id="KW-0813">Transport</keyword>
<protein>
    <recommendedName>
        <fullName evidence="16">Calmodulin</fullName>
    </recommendedName>
</protein>
<organism evidence="14 15">
    <name type="scientific">Triparma columacea</name>
    <dbReference type="NCBI Taxonomy" id="722753"/>
    <lineage>
        <taxon>Eukaryota</taxon>
        <taxon>Sar</taxon>
        <taxon>Stramenopiles</taxon>
        <taxon>Ochrophyta</taxon>
        <taxon>Bolidophyceae</taxon>
        <taxon>Parmales</taxon>
        <taxon>Triparmaceae</taxon>
        <taxon>Triparma</taxon>
    </lineage>
</organism>
<dbReference type="Gene3D" id="2.60.120.10">
    <property type="entry name" value="Jelly Rolls"/>
    <property type="match status" value="2"/>
</dbReference>
<evidence type="ECO:0000256" key="11">
    <source>
        <dbReference type="SAM" id="Phobius"/>
    </source>
</evidence>
<feature type="transmembrane region" description="Helical" evidence="11">
    <location>
        <begin position="613"/>
        <end position="635"/>
    </location>
</feature>
<sequence>MKPPSEPPPSTGGGYGNYGENTAGNQVGKPAKGSSTNSQAQSRAPRPPPGISLGKAPVDPGRVSFTGDKGGAKPEPIDLLPGAVRGANEGDEATTDGNGKDGETRAPQKTDEEAAAAGGILKQSSYSANKILPVDGGDSKDGENHSSENDSEAEAEEEGGDTFSTLPQRGTNSLLKKLGSFKSNIKHKGKNMSIHMGKGASGKKGQRQKNMSMMLGSGAGTAHAKAKMEEHEIKKKKELKQKIKEKRKEEGHEITAREKKVIKDAFNLFDVDGSGSISKEELGGVMQTLYNVKLTPSELAAMVKDVDKDGDGEVSFEEFVEKVQDIMLDKEQGLEGENDKMKHGDHWRKLGNLVKSFQKDNETNGMGFSANRKHLFENQKKLEAEKKKVELSRQHDQMVKHFNLRRMSVDIDEDTLKAQLSLNMKNLGIKKNKDSLLNPENLKKRLKEPMDPDTKFRRSWDFLMMLMVVFQALYIPYSVAWQYSLGEDWDFDLVVDCLFIFDLIMNFNLAYRPHPQADLITDRKKIAYNYFKLWFWIDLPASLPFDRIAESLSSGKATNDGAGALGLLKGLKIPRLLRLLKIMRLLKVFKMAHIRPELMWWFQYSRNANLIRMVYLIFGMMVLVHYIACVFMMVLGNELPDPGNPNPTWMDLQECDYPENYEVQIRLMASPPEEVCLGFRDFYYTDRLSVSEYEAGRVTLANRLKPPEERVLGLNETYVNDLVEQYTAPTLDYDCFLDGDLYGSCSGQANAISYTTAYYFSMLLIMGESIGPRDISEKWFATIIILFGSVIIAIIYGNVSMYIANYTANQTAYQRKMELLFESMNHLELPQNLKKRILMYYDHIWKEYRTLDGSITYFIPELSKQLSSEVYLYLRTNLILSVPFLRQCSPEVVQELVMRLKSEIFLPADYIVHKGAPGAEMFLISKGICEVTITDIINPVKKEEANKPKRRRDMGRRRSSVDALKGMKDNFMDFLQQRNLKAARDKEAGVAPLKVDPDTNLPEQRKTYTGQDPKAVQKMRLKTFRLSDMQQGIGMASESIRAAMSPKGGMRSLSISGKGGAEAAKKKKEEEEEEEKKKAEAMNSGLNLESRASMISKQVKKEKVVKELLAGEYFGEICLVLNTPRTCNVRAKSFCELTVLSRHDFDEVVTDFDDERKVLEEIIMEKYKGEAKDWALQKKSLKTLKLKDVIDQQQESESNIGKVLQNIERRLRSMEERIVDNSMKTGKALTRMSRQTMARGSRRTRSSARKSTTRTKRKSTKRNYEDEDDEELSSSADEMDERIAQSLSSIIAQSIAGTEGVKATDVSALKAAIKQARGDIEGEEESDDDESGSSSGGSGSDDEEDEESVRRARKSRLSFDEFKEDPGRQLEMSKTMISGLVEKLNSIIREIRVKSFINDFLIARLKVLKNEVSFLYGNIDKIGDGMPPNSAMFTAHNVSERKEQMEALERVQSKVMELLDEATKMSRYRSNLEDTADRTMIFQKQTPG</sequence>
<dbReference type="CDD" id="cd00051">
    <property type="entry name" value="EFh"/>
    <property type="match status" value="1"/>
</dbReference>
<feature type="region of interest" description="Disordered" evidence="10">
    <location>
        <begin position="985"/>
        <end position="1013"/>
    </location>
</feature>
<dbReference type="EMBL" id="BRYA01000203">
    <property type="protein sequence ID" value="GMI43925.1"/>
    <property type="molecule type" value="Genomic_DNA"/>
</dbReference>
<evidence type="ECO:0008006" key="16">
    <source>
        <dbReference type="Google" id="ProtNLM"/>
    </source>
</evidence>
<feature type="compositionally biased region" description="Basic residues" evidence="10">
    <location>
        <begin position="1240"/>
        <end position="1261"/>
    </location>
</feature>
<dbReference type="Pfam" id="PF00027">
    <property type="entry name" value="cNMP_binding"/>
    <property type="match status" value="1"/>
</dbReference>
<evidence type="ECO:0000313" key="14">
    <source>
        <dbReference type="EMBL" id="GMI43925.1"/>
    </source>
</evidence>
<dbReference type="InterPro" id="IPR005821">
    <property type="entry name" value="Ion_trans_dom"/>
</dbReference>
<dbReference type="SUPFAM" id="SSF81324">
    <property type="entry name" value="Voltage-gated potassium channels"/>
    <property type="match status" value="1"/>
</dbReference>
<dbReference type="SMART" id="SM00054">
    <property type="entry name" value="EFh"/>
    <property type="match status" value="2"/>
</dbReference>
<dbReference type="GO" id="GO:0043226">
    <property type="term" value="C:organelle"/>
    <property type="evidence" value="ECO:0007669"/>
    <property type="project" value="UniProtKB-ARBA"/>
</dbReference>
<keyword evidence="4 11" id="KW-0812">Transmembrane</keyword>
<dbReference type="InterPro" id="IPR018488">
    <property type="entry name" value="cNMP-bd_CS"/>
</dbReference>
<feature type="domain" description="Cyclic nucleotide-binding" evidence="12">
    <location>
        <begin position="884"/>
        <end position="935"/>
    </location>
</feature>
<reference evidence="15" key="1">
    <citation type="journal article" date="2023" name="Commun. Biol.">
        <title>Genome analysis of Parmales, the sister group of diatoms, reveals the evolutionary specialization of diatoms from phago-mixotrophs to photoautotrophs.</title>
        <authorList>
            <person name="Ban H."/>
            <person name="Sato S."/>
            <person name="Yoshikawa S."/>
            <person name="Yamada K."/>
            <person name="Nakamura Y."/>
            <person name="Ichinomiya M."/>
            <person name="Sato N."/>
            <person name="Blanc-Mathieu R."/>
            <person name="Endo H."/>
            <person name="Kuwata A."/>
            <person name="Ogata H."/>
        </authorList>
    </citation>
    <scope>NUCLEOTIDE SEQUENCE [LARGE SCALE GENOMIC DNA]</scope>
</reference>
<feature type="region of interest" description="Disordered" evidence="10">
    <location>
        <begin position="1"/>
        <end position="254"/>
    </location>
</feature>
<evidence type="ECO:0000256" key="4">
    <source>
        <dbReference type="ARBA" id="ARBA00022692"/>
    </source>
</evidence>
<feature type="region of interest" description="Disordered" evidence="10">
    <location>
        <begin position="1315"/>
        <end position="1360"/>
    </location>
</feature>
<dbReference type="SUPFAM" id="SSF51206">
    <property type="entry name" value="cAMP-binding domain-like"/>
    <property type="match status" value="1"/>
</dbReference>
<dbReference type="InterPro" id="IPR051413">
    <property type="entry name" value="K/Na_HCN_channel"/>
</dbReference>
<feature type="domain" description="Cyclic nucleotide-binding" evidence="12">
    <location>
        <begin position="1089"/>
        <end position="1166"/>
    </location>
</feature>
<comment type="similarity">
    <text evidence="2">Belongs to the centrin family.</text>
</comment>
<dbReference type="InterPro" id="IPR018490">
    <property type="entry name" value="cNMP-bd_dom_sf"/>
</dbReference>
<dbReference type="SUPFAM" id="SSF47473">
    <property type="entry name" value="EF-hand"/>
    <property type="match status" value="1"/>
</dbReference>
<dbReference type="Pfam" id="PF13499">
    <property type="entry name" value="EF-hand_7"/>
    <property type="match status" value="1"/>
</dbReference>
<dbReference type="GO" id="GO:0005249">
    <property type="term" value="F:voltage-gated potassium channel activity"/>
    <property type="evidence" value="ECO:0007669"/>
    <property type="project" value="TreeGrafter"/>
</dbReference>
<dbReference type="PANTHER" id="PTHR45689:SF5">
    <property type="entry name" value="I[[H]] CHANNEL, ISOFORM E"/>
    <property type="match status" value="1"/>
</dbReference>
<feature type="compositionally biased region" description="Basic and acidic residues" evidence="10">
    <location>
        <begin position="226"/>
        <end position="254"/>
    </location>
</feature>
<keyword evidence="6" id="KW-0106">Calcium</keyword>
<feature type="compositionally biased region" description="Pro residues" evidence="10">
    <location>
        <begin position="1"/>
        <end position="10"/>
    </location>
</feature>
<feature type="compositionally biased region" description="Acidic residues" evidence="10">
    <location>
        <begin position="149"/>
        <end position="160"/>
    </location>
</feature>
<dbReference type="PROSITE" id="PS50222">
    <property type="entry name" value="EF_HAND_2"/>
    <property type="match status" value="2"/>
</dbReference>
<feature type="transmembrane region" description="Helical" evidence="11">
    <location>
        <begin position="462"/>
        <end position="481"/>
    </location>
</feature>
<name>A0A9W7LBP7_9STRA</name>
<feature type="compositionally biased region" description="Basic and acidic residues" evidence="10">
    <location>
        <begin position="98"/>
        <end position="112"/>
    </location>
</feature>
<feature type="domain" description="EF-hand" evidence="13">
    <location>
        <begin position="294"/>
        <end position="329"/>
    </location>
</feature>
<keyword evidence="9 11" id="KW-0472">Membrane</keyword>
<dbReference type="PROSITE" id="PS00018">
    <property type="entry name" value="EF_HAND_1"/>
    <property type="match status" value="2"/>
</dbReference>
<dbReference type="PANTHER" id="PTHR45689">
    <property type="entry name" value="I[[H]] CHANNEL, ISOFORM E"/>
    <property type="match status" value="1"/>
</dbReference>
<comment type="caution">
    <text evidence="14">The sequence shown here is derived from an EMBL/GenBank/DDBJ whole genome shotgun (WGS) entry which is preliminary data.</text>
</comment>
<dbReference type="Gene3D" id="1.10.287.70">
    <property type="match status" value="1"/>
</dbReference>
<feature type="compositionally biased region" description="Acidic residues" evidence="10">
    <location>
        <begin position="1321"/>
        <end position="1331"/>
    </location>
</feature>
<proteinExistence type="inferred from homology"/>
<evidence type="ECO:0000259" key="12">
    <source>
        <dbReference type="PROSITE" id="PS50042"/>
    </source>
</evidence>
<feature type="transmembrane region" description="Helical" evidence="11">
    <location>
        <begin position="751"/>
        <end position="767"/>
    </location>
</feature>
<dbReference type="PROSITE" id="PS00888">
    <property type="entry name" value="CNMP_BINDING_1"/>
    <property type="match status" value="1"/>
</dbReference>
<evidence type="ECO:0000256" key="1">
    <source>
        <dbReference type="ARBA" id="ARBA00004141"/>
    </source>
</evidence>
<accession>A0A9W7LBP7</accession>
<dbReference type="GO" id="GO:0035725">
    <property type="term" value="P:sodium ion transmembrane transport"/>
    <property type="evidence" value="ECO:0007669"/>
    <property type="project" value="TreeGrafter"/>
</dbReference>
<feature type="compositionally biased region" description="Polar residues" evidence="10">
    <location>
        <begin position="33"/>
        <end position="42"/>
    </location>
</feature>
<dbReference type="Gene3D" id="1.10.287.630">
    <property type="entry name" value="Helix hairpin bin"/>
    <property type="match status" value="1"/>
</dbReference>
<keyword evidence="15" id="KW-1185">Reference proteome</keyword>
<dbReference type="GO" id="GO:0005509">
    <property type="term" value="F:calcium ion binding"/>
    <property type="evidence" value="ECO:0007669"/>
    <property type="project" value="InterPro"/>
</dbReference>
<evidence type="ECO:0000259" key="13">
    <source>
        <dbReference type="PROSITE" id="PS50222"/>
    </source>
</evidence>
<evidence type="ECO:0000256" key="3">
    <source>
        <dbReference type="ARBA" id="ARBA00022448"/>
    </source>
</evidence>
<dbReference type="InterPro" id="IPR002048">
    <property type="entry name" value="EF_hand_dom"/>
</dbReference>
<gene>
    <name evidence="14" type="ORF">TrCOL_g7087</name>
</gene>
<dbReference type="Pfam" id="PF00520">
    <property type="entry name" value="Ion_trans"/>
    <property type="match status" value="1"/>
</dbReference>
<evidence type="ECO:0000256" key="7">
    <source>
        <dbReference type="ARBA" id="ARBA00022989"/>
    </source>
</evidence>
<dbReference type="InterPro" id="IPR011992">
    <property type="entry name" value="EF-hand-dom_pair"/>
</dbReference>